<dbReference type="AlphaFoldDB" id="A0A7J9G955"/>
<proteinExistence type="predicted"/>
<feature type="signal peptide" evidence="1">
    <location>
        <begin position="1"/>
        <end position="25"/>
    </location>
</feature>
<evidence type="ECO:0000313" key="3">
    <source>
        <dbReference type="Proteomes" id="UP000593560"/>
    </source>
</evidence>
<keyword evidence="3" id="KW-1185">Reference proteome</keyword>
<name>A0A7J9G955_9ROSI</name>
<sequence length="88" mass="9907">MNGYSTLLVIYKIIFLSFSTHLTSSSNSQLPSEIFSTNLKDYRNVWRKQDEGFKKTTVVAMAKKISVTKKALIPGLIKPSRMSKGTSF</sequence>
<evidence type="ECO:0000313" key="2">
    <source>
        <dbReference type="EMBL" id="MBA0794082.1"/>
    </source>
</evidence>
<gene>
    <name evidence="2" type="ORF">Gohar_018441</name>
</gene>
<reference evidence="2 3" key="1">
    <citation type="journal article" date="2019" name="Genome Biol. Evol.">
        <title>Insights into the evolution of the New World diploid cottons (Gossypium, subgenus Houzingenia) based on genome sequencing.</title>
        <authorList>
            <person name="Grover C.E."/>
            <person name="Arick M.A. 2nd"/>
            <person name="Thrash A."/>
            <person name="Conover J.L."/>
            <person name="Sanders W.S."/>
            <person name="Peterson D.G."/>
            <person name="Frelichowski J.E."/>
            <person name="Scheffler J.A."/>
            <person name="Scheffler B.E."/>
            <person name="Wendel J.F."/>
        </authorList>
    </citation>
    <scope>NUCLEOTIDE SEQUENCE [LARGE SCALE GENOMIC DNA]</scope>
    <source>
        <strain evidence="2">0</strain>
        <tissue evidence="2">Leaf</tissue>
    </source>
</reference>
<dbReference type="EMBL" id="JABFAD010000003">
    <property type="protein sequence ID" value="MBA0794082.1"/>
    <property type="molecule type" value="Genomic_DNA"/>
</dbReference>
<keyword evidence="1" id="KW-0732">Signal</keyword>
<feature type="chain" id="PRO_5029517468" evidence="1">
    <location>
        <begin position="26"/>
        <end position="88"/>
    </location>
</feature>
<organism evidence="2 3">
    <name type="scientific">Gossypium harknessii</name>
    <dbReference type="NCBI Taxonomy" id="34285"/>
    <lineage>
        <taxon>Eukaryota</taxon>
        <taxon>Viridiplantae</taxon>
        <taxon>Streptophyta</taxon>
        <taxon>Embryophyta</taxon>
        <taxon>Tracheophyta</taxon>
        <taxon>Spermatophyta</taxon>
        <taxon>Magnoliopsida</taxon>
        <taxon>eudicotyledons</taxon>
        <taxon>Gunneridae</taxon>
        <taxon>Pentapetalae</taxon>
        <taxon>rosids</taxon>
        <taxon>malvids</taxon>
        <taxon>Malvales</taxon>
        <taxon>Malvaceae</taxon>
        <taxon>Malvoideae</taxon>
        <taxon>Gossypium</taxon>
    </lineage>
</organism>
<comment type="caution">
    <text evidence="2">The sequence shown here is derived from an EMBL/GenBank/DDBJ whole genome shotgun (WGS) entry which is preliminary data.</text>
</comment>
<dbReference type="Proteomes" id="UP000593560">
    <property type="component" value="Unassembled WGS sequence"/>
</dbReference>
<evidence type="ECO:0000256" key="1">
    <source>
        <dbReference type="SAM" id="SignalP"/>
    </source>
</evidence>
<protein>
    <submittedName>
        <fullName evidence="2">Uncharacterized protein</fullName>
    </submittedName>
</protein>
<dbReference type="OrthoDB" id="1002659at2759"/>
<accession>A0A7J9G955</accession>